<evidence type="ECO:0000313" key="3">
    <source>
        <dbReference type="Proteomes" id="UP000217265"/>
    </source>
</evidence>
<keyword evidence="3" id="KW-1185">Reference proteome</keyword>
<dbReference type="OrthoDB" id="9809155at2"/>
<protein>
    <submittedName>
        <fullName evidence="2">Plasmid stabilization protein</fullName>
    </submittedName>
</protein>
<dbReference type="InterPro" id="IPR035093">
    <property type="entry name" value="RelE/ParE_toxin_dom_sf"/>
</dbReference>
<dbReference type="InterPro" id="IPR007712">
    <property type="entry name" value="RelE/ParE_toxin"/>
</dbReference>
<keyword evidence="1" id="KW-1277">Toxin-antitoxin system</keyword>
<accession>A0A290Q991</accession>
<name>A0A290Q991_9BACT</name>
<dbReference type="Pfam" id="PF05016">
    <property type="entry name" value="ParE_toxin"/>
    <property type="match status" value="1"/>
</dbReference>
<evidence type="ECO:0000256" key="1">
    <source>
        <dbReference type="ARBA" id="ARBA00022649"/>
    </source>
</evidence>
<dbReference type="Proteomes" id="UP000217265">
    <property type="component" value="Chromosome"/>
</dbReference>
<gene>
    <name evidence="2" type="ORF">CMV30_14145</name>
</gene>
<dbReference type="AlphaFoldDB" id="A0A290Q991"/>
<sequence>MKPYRFHRDAEDEYSQAAEYYARISPELGRRFFTEIQSLIVDVCLRPALYRRHVGEVRRHFSTVFPYGILYREYADEIRILAVMPLRRDPDYWRGR</sequence>
<dbReference type="KEGG" id="vbh:CMV30_14145"/>
<dbReference type="RefSeq" id="WP_096056644.1">
    <property type="nucleotide sequence ID" value="NZ_CP023344.1"/>
</dbReference>
<reference evidence="2 3" key="1">
    <citation type="submission" date="2017-09" db="EMBL/GenBank/DDBJ databases">
        <title>Complete genome sequence of Verrucomicrobial strain HZ-65, isolated from freshwater.</title>
        <authorList>
            <person name="Choi A."/>
        </authorList>
    </citation>
    <scope>NUCLEOTIDE SEQUENCE [LARGE SCALE GENOMIC DNA]</scope>
    <source>
        <strain evidence="2 3">HZ-65</strain>
    </source>
</reference>
<organism evidence="2 3">
    <name type="scientific">Nibricoccus aquaticus</name>
    <dbReference type="NCBI Taxonomy" id="2576891"/>
    <lineage>
        <taxon>Bacteria</taxon>
        <taxon>Pseudomonadati</taxon>
        <taxon>Verrucomicrobiota</taxon>
        <taxon>Opitutia</taxon>
        <taxon>Opitutales</taxon>
        <taxon>Opitutaceae</taxon>
        <taxon>Nibricoccus</taxon>
    </lineage>
</organism>
<dbReference type="EMBL" id="CP023344">
    <property type="protein sequence ID" value="ATC65013.1"/>
    <property type="molecule type" value="Genomic_DNA"/>
</dbReference>
<evidence type="ECO:0000313" key="2">
    <source>
        <dbReference type="EMBL" id="ATC65013.1"/>
    </source>
</evidence>
<proteinExistence type="predicted"/>
<dbReference type="Gene3D" id="3.30.2310.20">
    <property type="entry name" value="RelE-like"/>
    <property type="match status" value="1"/>
</dbReference>